<dbReference type="AlphaFoldDB" id="A0AAV9Z642"/>
<comment type="caution">
    <text evidence="2">The sequence shown here is derived from an EMBL/GenBank/DDBJ whole genome shotgun (WGS) entry which is preliminary data.</text>
</comment>
<sequence length="126" mass="13975">MHKCARGVFSMLDTHWKYNMQAHLCDAHPNWKLTVSDQVRAVFEPKITITRSEERALGVPDMPPTAQPLPENAEICSGNKRPATESPAGTPRRTRVRRTSQARVGQTEECDLDTVSDSEAGSDIEG</sequence>
<reference evidence="2 3" key="1">
    <citation type="journal article" date="2024" name="J Genomics">
        <title>Draft genome sequencing and assembly of Favolaschia claudopus CIRM-BRFM 2984 isolated from oak limbs.</title>
        <authorList>
            <person name="Navarro D."/>
            <person name="Drula E."/>
            <person name="Chaduli D."/>
            <person name="Cazenave R."/>
            <person name="Ahrendt S."/>
            <person name="Wang J."/>
            <person name="Lipzen A."/>
            <person name="Daum C."/>
            <person name="Barry K."/>
            <person name="Grigoriev I.V."/>
            <person name="Favel A."/>
            <person name="Rosso M.N."/>
            <person name="Martin F."/>
        </authorList>
    </citation>
    <scope>NUCLEOTIDE SEQUENCE [LARGE SCALE GENOMIC DNA]</scope>
    <source>
        <strain evidence="2 3">CIRM-BRFM 2984</strain>
    </source>
</reference>
<protein>
    <submittedName>
        <fullName evidence="2">Uncharacterized protein</fullName>
    </submittedName>
</protein>
<dbReference type="Proteomes" id="UP001362999">
    <property type="component" value="Unassembled WGS sequence"/>
</dbReference>
<evidence type="ECO:0000313" key="3">
    <source>
        <dbReference type="Proteomes" id="UP001362999"/>
    </source>
</evidence>
<gene>
    <name evidence="2" type="ORF">R3P38DRAFT_3241457</name>
</gene>
<evidence type="ECO:0000313" key="2">
    <source>
        <dbReference type="EMBL" id="KAK6971903.1"/>
    </source>
</evidence>
<name>A0AAV9Z642_9AGAR</name>
<accession>A0AAV9Z642</accession>
<feature type="compositionally biased region" description="Acidic residues" evidence="1">
    <location>
        <begin position="108"/>
        <end position="126"/>
    </location>
</feature>
<organism evidence="2 3">
    <name type="scientific">Favolaschia claudopus</name>
    <dbReference type="NCBI Taxonomy" id="2862362"/>
    <lineage>
        <taxon>Eukaryota</taxon>
        <taxon>Fungi</taxon>
        <taxon>Dikarya</taxon>
        <taxon>Basidiomycota</taxon>
        <taxon>Agaricomycotina</taxon>
        <taxon>Agaricomycetes</taxon>
        <taxon>Agaricomycetidae</taxon>
        <taxon>Agaricales</taxon>
        <taxon>Marasmiineae</taxon>
        <taxon>Mycenaceae</taxon>
        <taxon>Favolaschia</taxon>
    </lineage>
</organism>
<feature type="region of interest" description="Disordered" evidence="1">
    <location>
        <begin position="56"/>
        <end position="126"/>
    </location>
</feature>
<proteinExistence type="predicted"/>
<dbReference type="EMBL" id="JAWWNJ010000201">
    <property type="protein sequence ID" value="KAK6971903.1"/>
    <property type="molecule type" value="Genomic_DNA"/>
</dbReference>
<keyword evidence="3" id="KW-1185">Reference proteome</keyword>
<evidence type="ECO:0000256" key="1">
    <source>
        <dbReference type="SAM" id="MobiDB-lite"/>
    </source>
</evidence>